<feature type="compositionally biased region" description="Acidic residues" evidence="11">
    <location>
        <begin position="149"/>
        <end position="164"/>
    </location>
</feature>
<keyword evidence="8 10" id="KW-0238">DNA-binding</keyword>
<feature type="region of interest" description="Disordered" evidence="11">
    <location>
        <begin position="380"/>
        <end position="425"/>
    </location>
</feature>
<dbReference type="InterPro" id="IPR001025">
    <property type="entry name" value="BAH_dom"/>
</dbReference>
<evidence type="ECO:0000256" key="1">
    <source>
        <dbReference type="ARBA" id="ARBA00004123"/>
    </source>
</evidence>
<comment type="function">
    <text evidence="10">Component of the origin recognition complex (ORC) that binds origins of replication. DNA-binding is ATP-dependent, however specific DNA sequences that define origins of replication have not been identified so far. ORC is required to assemble the pre-replication complex necessary to initiate DNA replication.</text>
</comment>
<dbReference type="CDD" id="cd00009">
    <property type="entry name" value="AAA"/>
    <property type="match status" value="1"/>
</dbReference>
<dbReference type="GO" id="GO:0003688">
    <property type="term" value="F:DNA replication origin binding"/>
    <property type="evidence" value="ECO:0007669"/>
    <property type="project" value="UniProtKB-ARBA"/>
</dbReference>
<dbReference type="InParanoid" id="A0A0C3IME8"/>
<feature type="region of interest" description="Disordered" evidence="11">
    <location>
        <begin position="78"/>
        <end position="108"/>
    </location>
</feature>
<dbReference type="GO" id="GO:0033314">
    <property type="term" value="P:mitotic DNA replication checkpoint signaling"/>
    <property type="evidence" value="ECO:0007669"/>
    <property type="project" value="TreeGrafter"/>
</dbReference>
<dbReference type="GO" id="GO:0005664">
    <property type="term" value="C:nuclear origin of replication recognition complex"/>
    <property type="evidence" value="ECO:0007669"/>
    <property type="project" value="TreeGrafter"/>
</dbReference>
<name>A0A0C3IME8_PISTI</name>
<dbReference type="SMART" id="SM00382">
    <property type="entry name" value="AAA"/>
    <property type="match status" value="1"/>
</dbReference>
<feature type="compositionally biased region" description="Low complexity" evidence="11">
    <location>
        <begin position="78"/>
        <end position="88"/>
    </location>
</feature>
<dbReference type="InterPro" id="IPR043151">
    <property type="entry name" value="BAH_sf"/>
</dbReference>
<evidence type="ECO:0000256" key="3">
    <source>
        <dbReference type="ARBA" id="ARBA00022705"/>
    </source>
</evidence>
<dbReference type="GO" id="GO:0003682">
    <property type="term" value="F:chromatin binding"/>
    <property type="evidence" value="ECO:0007669"/>
    <property type="project" value="InterPro"/>
</dbReference>
<feature type="region of interest" description="Disordered" evidence="11">
    <location>
        <begin position="144"/>
        <end position="173"/>
    </location>
</feature>
<keyword evidence="3 10" id="KW-0235">DNA replication</keyword>
<evidence type="ECO:0000256" key="7">
    <source>
        <dbReference type="ARBA" id="ARBA00022842"/>
    </source>
</evidence>
<dbReference type="GO" id="GO:0046872">
    <property type="term" value="F:metal ion binding"/>
    <property type="evidence" value="ECO:0007669"/>
    <property type="project" value="UniProtKB-KW"/>
</dbReference>
<evidence type="ECO:0000256" key="5">
    <source>
        <dbReference type="ARBA" id="ARBA00022741"/>
    </source>
</evidence>
<dbReference type="PANTHER" id="PTHR10763:SF23">
    <property type="entry name" value="ORIGIN RECOGNITION COMPLEX SUBUNIT 1"/>
    <property type="match status" value="1"/>
</dbReference>
<dbReference type="InterPro" id="IPR003959">
    <property type="entry name" value="ATPase_AAA_core"/>
</dbReference>
<evidence type="ECO:0000256" key="11">
    <source>
        <dbReference type="SAM" id="MobiDB-lite"/>
    </source>
</evidence>
<dbReference type="PROSITE" id="PS51038">
    <property type="entry name" value="BAH"/>
    <property type="match status" value="1"/>
</dbReference>
<gene>
    <name evidence="13" type="ORF">M404DRAFT_1005656</name>
</gene>
<dbReference type="InterPro" id="IPR050311">
    <property type="entry name" value="ORC1/CDC6"/>
</dbReference>
<dbReference type="AlphaFoldDB" id="A0A0C3IME8"/>
<protein>
    <recommendedName>
        <fullName evidence="10">Origin recognition complex subunit 1</fullName>
    </recommendedName>
</protein>
<evidence type="ECO:0000256" key="8">
    <source>
        <dbReference type="ARBA" id="ARBA00023125"/>
    </source>
</evidence>
<dbReference type="OrthoDB" id="1926878at2759"/>
<feature type="region of interest" description="Disordered" evidence="11">
    <location>
        <begin position="229"/>
        <end position="260"/>
    </location>
</feature>
<proteinExistence type="inferred from homology"/>
<dbReference type="GO" id="GO:0006270">
    <property type="term" value="P:DNA replication initiation"/>
    <property type="evidence" value="ECO:0007669"/>
    <property type="project" value="TreeGrafter"/>
</dbReference>
<dbReference type="PANTHER" id="PTHR10763">
    <property type="entry name" value="CELL DIVISION CONTROL PROTEIN 6-RELATED"/>
    <property type="match status" value="1"/>
</dbReference>
<dbReference type="InterPro" id="IPR027417">
    <property type="entry name" value="P-loop_NTPase"/>
</dbReference>
<keyword evidence="4" id="KW-0479">Metal-binding</keyword>
<keyword evidence="14" id="KW-1185">Reference proteome</keyword>
<evidence type="ECO:0000256" key="10">
    <source>
        <dbReference type="RuleBase" id="RU365058"/>
    </source>
</evidence>
<reference evidence="14" key="2">
    <citation type="submission" date="2015-01" db="EMBL/GenBank/DDBJ databases">
        <title>Evolutionary Origins and Diversification of the Mycorrhizal Mutualists.</title>
        <authorList>
            <consortium name="DOE Joint Genome Institute"/>
            <consortium name="Mycorrhizal Genomics Consortium"/>
            <person name="Kohler A."/>
            <person name="Kuo A."/>
            <person name="Nagy L.G."/>
            <person name="Floudas D."/>
            <person name="Copeland A."/>
            <person name="Barry K.W."/>
            <person name="Cichocki N."/>
            <person name="Veneault-Fourrey C."/>
            <person name="LaButti K."/>
            <person name="Lindquist E.A."/>
            <person name="Lipzen A."/>
            <person name="Lundell T."/>
            <person name="Morin E."/>
            <person name="Murat C."/>
            <person name="Riley R."/>
            <person name="Ohm R."/>
            <person name="Sun H."/>
            <person name="Tunlid A."/>
            <person name="Henrissat B."/>
            <person name="Grigoriev I.V."/>
            <person name="Hibbett D.S."/>
            <person name="Martin F."/>
        </authorList>
    </citation>
    <scope>NUCLEOTIDE SEQUENCE [LARGE SCALE GENOMIC DNA]</scope>
    <source>
        <strain evidence="14">Marx 270</strain>
    </source>
</reference>
<evidence type="ECO:0000256" key="2">
    <source>
        <dbReference type="ARBA" id="ARBA00008398"/>
    </source>
</evidence>
<dbReference type="InterPro" id="IPR054425">
    <property type="entry name" value="Cdc6_ORC1-like_ATPase_lid"/>
</dbReference>
<comment type="similarity">
    <text evidence="2 10">Belongs to the ORC1 family.</text>
</comment>
<keyword evidence="9 10" id="KW-0539">Nucleus</keyword>
<dbReference type="HOGENOM" id="CLU_012774_1_0_1"/>
<dbReference type="FunCoup" id="A0A0C3IME8">
    <property type="interactions" value="174"/>
</dbReference>
<dbReference type="InterPro" id="IPR003593">
    <property type="entry name" value="AAA+_ATPase"/>
</dbReference>
<dbReference type="Gene3D" id="3.40.50.300">
    <property type="entry name" value="P-loop containing nucleotide triphosphate hydrolases"/>
    <property type="match status" value="1"/>
</dbReference>
<evidence type="ECO:0000259" key="12">
    <source>
        <dbReference type="PROSITE" id="PS51038"/>
    </source>
</evidence>
<dbReference type="Pfam" id="PF22606">
    <property type="entry name" value="Cdc6-ORC-like_ATPase_lid"/>
    <property type="match status" value="1"/>
</dbReference>
<keyword evidence="7" id="KW-0460">Magnesium</keyword>
<accession>A0A0C3IME8</accession>
<dbReference type="Gene3D" id="1.10.8.60">
    <property type="match status" value="1"/>
</dbReference>
<sequence>MTSTPATPTRRSKRYQPLITNLPPTAWYDTSTFWTHSEPCYTRPSAPEDYEALREEDDSWELKEGALTRFYKSFTRVVSGKPGSSSVSGRRKPRSSVRGQSGRGANEKEVYSVGDTVCVRTGLMSKGLSVGVIVAMWDLRVVDSHGCGPEEDPDDDDDDEERSEDEGGGKGDMHAKRMFVRIHWFQRPSELPSVRAKRDHYENEVYYTLNAQAILPPSSVVCLSTVSTIPPPSSNSKSGDLSQPTIPRTSQSRGTRSLATANQESTTFYCRSAIDSRKGIYYEFDWGERRSLALSQPADEQASGRPWIVPIETISGRRTHLAQTQTQKKRRQQRHAPQQTESDVNSEYQGSSVSREDDKDEDLFSATGAESEDDIVVLISDSDIDDVPRTPRKRRRTTAASSSKSPRTPRKKARTARLAAPTPHSKAALRARARTRKTLAVRLPPPDWTREHDRELKKFPPDPWLRAMHVLHVAARPDILPCREKEFHRVLRTVEELLEEGSGGCVYISGVPGTGKTATVHAVVRELKRMAENNETNPFTYVEINGLKIPEPSAAYNLLWEIVSGHDLAKDGHLRVSAREALKRLNKHFTAGIRAGPGGHACVVLMDELDQLVTTKQDVVYNFFNWPTLVGSKLVVIAVANTMDLPERVMSGRVRSRLGMIRINFQPYTTPQLVEIVRARLDTATNSLPNSHTHPPALSPDAIKLACMKVASISGDARRVLDVCRRAVELAHAEERSGEARDVQNALAALQRSPTAAFVSTCSLHERIMLAALIRCIKREGVEEVKWGEIQAQHLTYTPVLGDGESTRVPHHTQLTIVLDSLLASRAILMEDGQLAARRPIGERRVILNLEQTEVERVLGEMGGQAWRQALSVGT</sequence>
<feature type="domain" description="BAH" evidence="12">
    <location>
        <begin position="109"/>
        <end position="285"/>
    </location>
</feature>
<dbReference type="Pfam" id="PF00004">
    <property type="entry name" value="AAA"/>
    <property type="match status" value="1"/>
</dbReference>
<dbReference type="Proteomes" id="UP000054217">
    <property type="component" value="Unassembled WGS sequence"/>
</dbReference>
<dbReference type="GO" id="GO:0016887">
    <property type="term" value="F:ATP hydrolysis activity"/>
    <property type="evidence" value="ECO:0007669"/>
    <property type="project" value="InterPro"/>
</dbReference>
<evidence type="ECO:0000256" key="4">
    <source>
        <dbReference type="ARBA" id="ARBA00022723"/>
    </source>
</evidence>
<dbReference type="SUPFAM" id="SSF52540">
    <property type="entry name" value="P-loop containing nucleoside triphosphate hydrolases"/>
    <property type="match status" value="1"/>
</dbReference>
<dbReference type="Gene3D" id="2.30.30.490">
    <property type="match status" value="1"/>
</dbReference>
<comment type="subunit">
    <text evidence="10">ORC is composed of six subunits.</text>
</comment>
<dbReference type="EMBL" id="KN832019">
    <property type="protein sequence ID" value="KIN98132.1"/>
    <property type="molecule type" value="Genomic_DNA"/>
</dbReference>
<feature type="compositionally biased region" description="Polar residues" evidence="11">
    <location>
        <begin position="335"/>
        <end position="353"/>
    </location>
</feature>
<organism evidence="13 14">
    <name type="scientific">Pisolithus tinctorius Marx 270</name>
    <dbReference type="NCBI Taxonomy" id="870435"/>
    <lineage>
        <taxon>Eukaryota</taxon>
        <taxon>Fungi</taxon>
        <taxon>Dikarya</taxon>
        <taxon>Basidiomycota</taxon>
        <taxon>Agaricomycotina</taxon>
        <taxon>Agaricomycetes</taxon>
        <taxon>Agaricomycetidae</taxon>
        <taxon>Boletales</taxon>
        <taxon>Sclerodermatineae</taxon>
        <taxon>Pisolithaceae</taxon>
        <taxon>Pisolithus</taxon>
    </lineage>
</organism>
<feature type="region of interest" description="Disordered" evidence="11">
    <location>
        <begin position="318"/>
        <end position="361"/>
    </location>
</feature>
<evidence type="ECO:0000256" key="9">
    <source>
        <dbReference type="ARBA" id="ARBA00023242"/>
    </source>
</evidence>
<evidence type="ECO:0000313" key="13">
    <source>
        <dbReference type="EMBL" id="KIN98132.1"/>
    </source>
</evidence>
<keyword evidence="6 10" id="KW-0067">ATP-binding</keyword>
<comment type="subcellular location">
    <subcellularLocation>
        <location evidence="1 10">Nucleus</location>
    </subcellularLocation>
</comment>
<evidence type="ECO:0000313" key="14">
    <source>
        <dbReference type="Proteomes" id="UP000054217"/>
    </source>
</evidence>
<dbReference type="FunFam" id="3.40.50.300:FF:000199">
    <property type="entry name" value="Origin recognition complex subunit 1"/>
    <property type="match status" value="1"/>
</dbReference>
<keyword evidence="5 10" id="KW-0547">Nucleotide-binding</keyword>
<dbReference type="GO" id="GO:0005524">
    <property type="term" value="F:ATP binding"/>
    <property type="evidence" value="ECO:0007669"/>
    <property type="project" value="UniProtKB-KW"/>
</dbReference>
<reference evidence="13 14" key="1">
    <citation type="submission" date="2014-04" db="EMBL/GenBank/DDBJ databases">
        <authorList>
            <consortium name="DOE Joint Genome Institute"/>
            <person name="Kuo A."/>
            <person name="Kohler A."/>
            <person name="Costa M.D."/>
            <person name="Nagy L.G."/>
            <person name="Floudas D."/>
            <person name="Copeland A."/>
            <person name="Barry K.W."/>
            <person name="Cichocki N."/>
            <person name="Veneault-Fourrey C."/>
            <person name="LaButti K."/>
            <person name="Lindquist E.A."/>
            <person name="Lipzen A."/>
            <person name="Lundell T."/>
            <person name="Morin E."/>
            <person name="Murat C."/>
            <person name="Sun H."/>
            <person name="Tunlid A."/>
            <person name="Henrissat B."/>
            <person name="Grigoriev I.V."/>
            <person name="Hibbett D.S."/>
            <person name="Martin F."/>
            <person name="Nordberg H.P."/>
            <person name="Cantor M.N."/>
            <person name="Hua S.X."/>
        </authorList>
    </citation>
    <scope>NUCLEOTIDE SEQUENCE [LARGE SCALE GENOMIC DNA]</scope>
    <source>
        <strain evidence="13 14">Marx 270</strain>
    </source>
</reference>
<evidence type="ECO:0000256" key="6">
    <source>
        <dbReference type="ARBA" id="ARBA00022840"/>
    </source>
</evidence>
<dbReference type="STRING" id="870435.A0A0C3IME8"/>